<dbReference type="InterPro" id="IPR013766">
    <property type="entry name" value="Thioredoxin_domain"/>
</dbReference>
<dbReference type="Gene3D" id="3.10.20.90">
    <property type="entry name" value="Phosphatidylinositol 3-kinase Catalytic Subunit, Chain A, domain 1"/>
    <property type="match status" value="1"/>
</dbReference>
<dbReference type="OMA" id="EFICAIR"/>
<feature type="domain" description="Thioredoxin" evidence="4">
    <location>
        <begin position="1"/>
        <end position="106"/>
    </location>
</feature>
<dbReference type="PhylomeDB" id="A0A0G4EN24"/>
<evidence type="ECO:0000256" key="1">
    <source>
        <dbReference type="ARBA" id="ARBA00023157"/>
    </source>
</evidence>
<dbReference type="VEuPathDB" id="CryptoDB:Vbra_22931"/>
<organism evidence="5 6">
    <name type="scientific">Vitrella brassicaformis (strain CCMP3155)</name>
    <dbReference type="NCBI Taxonomy" id="1169540"/>
    <lineage>
        <taxon>Eukaryota</taxon>
        <taxon>Sar</taxon>
        <taxon>Alveolata</taxon>
        <taxon>Colpodellida</taxon>
        <taxon>Vitrellaceae</taxon>
        <taxon>Vitrella</taxon>
    </lineage>
</organism>
<dbReference type="SUPFAM" id="SSF52833">
    <property type="entry name" value="Thioredoxin-like"/>
    <property type="match status" value="1"/>
</dbReference>
<feature type="domain" description="UBX" evidence="3">
    <location>
        <begin position="143"/>
        <end position="213"/>
    </location>
</feature>
<protein>
    <recommendedName>
        <fullName evidence="7">Thioredoxin domain-containing protein</fullName>
    </recommendedName>
</protein>
<sequence>MPVVIISNPAALDTLKATKKLVVIDFTASWCGPCQRIAPEYEKLSNEFTNDTAFCKVDVDENKETAMAHKVEAMPTFVFVKGGAEVERLKGADPATLRKLVEKYAPQQLFTGGGHTLSEPSHAPPPPAPNTAKDHDYSPPINTDKPTTKVTLRLHTGEQVKLTFNSSMAVKELYAAASKASNIGVADFRLFSSAAFPPKPLDDHAQSLEEAGVMECLVTQKLK</sequence>
<dbReference type="InterPro" id="IPR001012">
    <property type="entry name" value="UBX_dom"/>
</dbReference>
<evidence type="ECO:0008006" key="7">
    <source>
        <dbReference type="Google" id="ProtNLM"/>
    </source>
</evidence>
<dbReference type="InterPro" id="IPR036249">
    <property type="entry name" value="Thioredoxin-like_sf"/>
</dbReference>
<keyword evidence="6" id="KW-1185">Reference proteome</keyword>
<proteinExistence type="predicted"/>
<evidence type="ECO:0000313" key="6">
    <source>
        <dbReference type="Proteomes" id="UP000041254"/>
    </source>
</evidence>
<reference evidence="5 6" key="1">
    <citation type="submission" date="2014-11" db="EMBL/GenBank/DDBJ databases">
        <authorList>
            <person name="Zhu J."/>
            <person name="Qi W."/>
            <person name="Song R."/>
        </authorList>
    </citation>
    <scope>NUCLEOTIDE SEQUENCE [LARGE SCALE GENOMIC DNA]</scope>
</reference>
<dbReference type="OrthoDB" id="2121326at2759"/>
<dbReference type="Pfam" id="PF00085">
    <property type="entry name" value="Thioredoxin"/>
    <property type="match status" value="1"/>
</dbReference>
<dbReference type="SUPFAM" id="SSF54236">
    <property type="entry name" value="Ubiquitin-like"/>
    <property type="match status" value="1"/>
</dbReference>
<evidence type="ECO:0000259" key="4">
    <source>
        <dbReference type="PROSITE" id="PS51352"/>
    </source>
</evidence>
<dbReference type="Gene3D" id="3.40.30.10">
    <property type="entry name" value="Glutaredoxin"/>
    <property type="match status" value="1"/>
</dbReference>
<evidence type="ECO:0000313" key="5">
    <source>
        <dbReference type="EMBL" id="CEL98395.1"/>
    </source>
</evidence>
<dbReference type="AlphaFoldDB" id="A0A0G4EN24"/>
<dbReference type="InParanoid" id="A0A0G4EN24"/>
<name>A0A0G4EN24_VITBC</name>
<dbReference type="InterPro" id="IPR017937">
    <property type="entry name" value="Thioredoxin_CS"/>
</dbReference>
<dbReference type="PROSITE" id="PS00194">
    <property type="entry name" value="THIOREDOXIN_1"/>
    <property type="match status" value="1"/>
</dbReference>
<dbReference type="PROSITE" id="PS50033">
    <property type="entry name" value="UBX"/>
    <property type="match status" value="1"/>
</dbReference>
<dbReference type="Pfam" id="PF00789">
    <property type="entry name" value="UBX"/>
    <property type="match status" value="1"/>
</dbReference>
<evidence type="ECO:0000259" key="3">
    <source>
        <dbReference type="PROSITE" id="PS50033"/>
    </source>
</evidence>
<dbReference type="EMBL" id="CDMY01000269">
    <property type="protein sequence ID" value="CEL98395.1"/>
    <property type="molecule type" value="Genomic_DNA"/>
</dbReference>
<dbReference type="PROSITE" id="PS51352">
    <property type="entry name" value="THIOREDOXIN_2"/>
    <property type="match status" value="1"/>
</dbReference>
<keyword evidence="1" id="KW-1015">Disulfide bond</keyword>
<gene>
    <name evidence="5" type="ORF">Vbra_22931</name>
</gene>
<dbReference type="Proteomes" id="UP000041254">
    <property type="component" value="Unassembled WGS sequence"/>
</dbReference>
<dbReference type="InterPro" id="IPR029071">
    <property type="entry name" value="Ubiquitin-like_domsf"/>
</dbReference>
<dbReference type="CDD" id="cd02947">
    <property type="entry name" value="TRX_family"/>
    <property type="match status" value="1"/>
</dbReference>
<dbReference type="PANTHER" id="PTHR46115">
    <property type="entry name" value="THIOREDOXIN-LIKE PROTEIN 1"/>
    <property type="match status" value="1"/>
</dbReference>
<dbReference type="STRING" id="1169540.A0A0G4EN24"/>
<accession>A0A0G4EN24</accession>
<evidence type="ECO:0000256" key="2">
    <source>
        <dbReference type="SAM" id="MobiDB-lite"/>
    </source>
</evidence>
<feature type="region of interest" description="Disordered" evidence="2">
    <location>
        <begin position="111"/>
        <end position="147"/>
    </location>
</feature>
<dbReference type="PRINTS" id="PR00421">
    <property type="entry name" value="THIOREDOXIN"/>
</dbReference>